<reference evidence="1" key="1">
    <citation type="submission" date="2018-11" db="EMBL/GenBank/DDBJ databases">
        <authorList>
            <consortium name="PulseNet: The National Subtyping Network for Foodborne Disease Surveillance"/>
            <person name="Tarr C.L."/>
            <person name="Trees E."/>
            <person name="Katz L.S."/>
            <person name="Carleton-Romer H.A."/>
            <person name="Stroika S."/>
            <person name="Kucerova Z."/>
            <person name="Roache K.F."/>
            <person name="Sabol A.L."/>
            <person name="Besser J."/>
            <person name="Gerner-Smidt P."/>
        </authorList>
    </citation>
    <scope>NUCLEOTIDE SEQUENCE [LARGE SCALE GENOMIC DNA]</scope>
    <source>
        <strain evidence="1">PNUSAS059688</strain>
    </source>
</reference>
<dbReference type="EMBL" id="ROVY01000041">
    <property type="protein sequence ID" value="MHI22852.1"/>
    <property type="molecule type" value="Genomic_DNA"/>
</dbReference>
<protein>
    <submittedName>
        <fullName evidence="1">Transcriptional regulator</fullName>
    </submittedName>
</protein>
<evidence type="ECO:0000313" key="1">
    <source>
        <dbReference type="EMBL" id="MHI22852.1"/>
    </source>
</evidence>
<feature type="non-terminal residue" evidence="1">
    <location>
        <position position="1"/>
    </location>
</feature>
<comment type="caution">
    <text evidence="1">The sequence shown here is derived from an EMBL/GenBank/DDBJ whole genome shotgun (WGS) entry which is preliminary data.</text>
</comment>
<gene>
    <name evidence="1" type="ORF">EEM47_13445</name>
</gene>
<sequence length="39" mass="4552">CYEIYNFSQSCRNHSNCLWNYAIHPANYLALLAKTNSEV</sequence>
<organism evidence="1">
    <name type="scientific">Salmonella enterica</name>
    <name type="common">Salmonella choleraesuis</name>
    <dbReference type="NCBI Taxonomy" id="28901"/>
    <lineage>
        <taxon>Bacteria</taxon>
        <taxon>Pseudomonadati</taxon>
        <taxon>Pseudomonadota</taxon>
        <taxon>Gammaproteobacteria</taxon>
        <taxon>Enterobacterales</taxon>
        <taxon>Enterobacteriaceae</taxon>
        <taxon>Salmonella</taxon>
    </lineage>
</organism>
<dbReference type="AlphaFoldDB" id="A0A3K8YCG2"/>
<proteinExistence type="predicted"/>
<dbReference type="Proteomes" id="UP000885364">
    <property type="component" value="Unassembled WGS sequence"/>
</dbReference>
<name>A0A3K8YCG2_SALER</name>
<accession>A0A3K8YCG2</accession>